<reference evidence="6 7" key="1">
    <citation type="submission" date="2024-07" db="EMBL/GenBank/DDBJ databases">
        <title>Section-level genome sequencing and comparative genomics of Aspergillus sections Usti and Cavernicolus.</title>
        <authorList>
            <consortium name="Lawrence Berkeley National Laboratory"/>
            <person name="Nybo J.L."/>
            <person name="Vesth T.C."/>
            <person name="Theobald S."/>
            <person name="Frisvad J.C."/>
            <person name="Larsen T.O."/>
            <person name="Kjaerboelling I."/>
            <person name="Rothschild-Mancinelli K."/>
            <person name="Lyhne E.K."/>
            <person name="Kogle M.E."/>
            <person name="Barry K."/>
            <person name="Clum A."/>
            <person name="Na H."/>
            <person name="Ledsgaard L."/>
            <person name="Lin J."/>
            <person name="Lipzen A."/>
            <person name="Kuo A."/>
            <person name="Riley R."/>
            <person name="Mondo S."/>
            <person name="LaButti K."/>
            <person name="Haridas S."/>
            <person name="Pangalinan J."/>
            <person name="Salamov A.A."/>
            <person name="Simmons B.A."/>
            <person name="Magnuson J.K."/>
            <person name="Chen J."/>
            <person name="Drula E."/>
            <person name="Henrissat B."/>
            <person name="Wiebenga A."/>
            <person name="Lubbers R.J."/>
            <person name="Gomes A.C."/>
            <person name="Macurrencykelacurrency M.R."/>
            <person name="Stajich J."/>
            <person name="Grigoriev I.V."/>
            <person name="Mortensen U.H."/>
            <person name="De vries R.P."/>
            <person name="Baker S.E."/>
            <person name="Andersen M.R."/>
        </authorList>
    </citation>
    <scope>NUCLEOTIDE SEQUENCE [LARGE SCALE GENOMIC DNA]</scope>
    <source>
        <strain evidence="6 7">CBS 756.74</strain>
    </source>
</reference>
<protein>
    <recommendedName>
        <fullName evidence="5">FAD/NAD(P)-binding domain-containing protein</fullName>
    </recommendedName>
</protein>
<dbReference type="GeneID" id="98156574"/>
<dbReference type="Pfam" id="PF07992">
    <property type="entry name" value="Pyr_redox_2"/>
    <property type="match status" value="1"/>
</dbReference>
<keyword evidence="3" id="KW-0274">FAD</keyword>
<dbReference type="InterPro" id="IPR036188">
    <property type="entry name" value="FAD/NAD-bd_sf"/>
</dbReference>
<dbReference type="PANTHER" id="PTHR43735">
    <property type="entry name" value="APOPTOSIS-INDUCING FACTOR 1"/>
    <property type="match status" value="1"/>
</dbReference>
<dbReference type="InterPro" id="IPR023753">
    <property type="entry name" value="FAD/NAD-binding_dom"/>
</dbReference>
<evidence type="ECO:0000256" key="4">
    <source>
        <dbReference type="ARBA" id="ARBA00023002"/>
    </source>
</evidence>
<dbReference type="Proteomes" id="UP001610444">
    <property type="component" value="Unassembled WGS sequence"/>
</dbReference>
<dbReference type="RefSeq" id="XP_070894892.1">
    <property type="nucleotide sequence ID" value="XM_071041410.1"/>
</dbReference>
<evidence type="ECO:0000256" key="3">
    <source>
        <dbReference type="ARBA" id="ARBA00022827"/>
    </source>
</evidence>
<sequence>MCLSHNSITMVSEKPVIVIIGASFAGIPIAHSLLEDVHSCKVILINPSPTFYYTVAAPRIMAKPTAFHTEDYLISIRAAFEQYPPDSFNFVEDHVCSIELDRHSVTLDNGGIIPFDYLVIASGSTTQSTFREDVPIPFKQSNLDNMEALIKSAQDAISSASSIVIGGAGPIGVELAGEIAEAAEQRGKPVDITIVSASHRVLPMLNESASRSAESLLEQKKVRLIKSRKVTSASTSNGNKVWNITLDSGDQMTADLYIPTTGVVPNNGFIPREWLDDDGWVKVDNELRVLVNDNEQHPIYAAGDITNNSMRLAFKAAEQATVVAANIKNDIIGRNSKTKRRVYDQGQSVMMIVPVGASGGTGQLFGITLWSFMVKYLKSNDFFISKARSMIGAS</sequence>
<dbReference type="SUPFAM" id="SSF51905">
    <property type="entry name" value="FAD/NAD(P)-binding domain"/>
    <property type="match status" value="1"/>
</dbReference>
<dbReference type="PRINTS" id="PR00368">
    <property type="entry name" value="FADPNR"/>
</dbReference>
<evidence type="ECO:0000256" key="1">
    <source>
        <dbReference type="ARBA" id="ARBA00006442"/>
    </source>
</evidence>
<gene>
    <name evidence="6" type="ORF">BJX68DRAFT_244936</name>
</gene>
<dbReference type="EMBL" id="JBFXLR010000053">
    <property type="protein sequence ID" value="KAL2842081.1"/>
    <property type="molecule type" value="Genomic_DNA"/>
</dbReference>
<keyword evidence="2" id="KW-0285">Flavoprotein</keyword>
<dbReference type="PANTHER" id="PTHR43735:SF3">
    <property type="entry name" value="FERROPTOSIS SUPPRESSOR PROTEIN 1"/>
    <property type="match status" value="1"/>
</dbReference>
<keyword evidence="4" id="KW-0560">Oxidoreductase</keyword>
<evidence type="ECO:0000313" key="6">
    <source>
        <dbReference type="EMBL" id="KAL2842081.1"/>
    </source>
</evidence>
<evidence type="ECO:0000256" key="2">
    <source>
        <dbReference type="ARBA" id="ARBA00022630"/>
    </source>
</evidence>
<accession>A0ABR4JQH0</accession>
<feature type="domain" description="FAD/NAD(P)-binding" evidence="5">
    <location>
        <begin position="17"/>
        <end position="320"/>
    </location>
</feature>
<evidence type="ECO:0000259" key="5">
    <source>
        <dbReference type="Pfam" id="PF07992"/>
    </source>
</evidence>
<dbReference type="Gene3D" id="3.50.50.100">
    <property type="match status" value="1"/>
</dbReference>
<evidence type="ECO:0000313" key="7">
    <source>
        <dbReference type="Proteomes" id="UP001610444"/>
    </source>
</evidence>
<keyword evidence="7" id="KW-1185">Reference proteome</keyword>
<organism evidence="6 7">
    <name type="scientific">Aspergillus pseudodeflectus</name>
    <dbReference type="NCBI Taxonomy" id="176178"/>
    <lineage>
        <taxon>Eukaryota</taxon>
        <taxon>Fungi</taxon>
        <taxon>Dikarya</taxon>
        <taxon>Ascomycota</taxon>
        <taxon>Pezizomycotina</taxon>
        <taxon>Eurotiomycetes</taxon>
        <taxon>Eurotiomycetidae</taxon>
        <taxon>Eurotiales</taxon>
        <taxon>Aspergillaceae</taxon>
        <taxon>Aspergillus</taxon>
        <taxon>Aspergillus subgen. Nidulantes</taxon>
    </lineage>
</organism>
<comment type="caution">
    <text evidence="6">The sequence shown here is derived from an EMBL/GenBank/DDBJ whole genome shotgun (WGS) entry which is preliminary data.</text>
</comment>
<proteinExistence type="inferred from homology"/>
<comment type="similarity">
    <text evidence="1">Belongs to the FAD-dependent oxidoreductase family.</text>
</comment>
<name>A0ABR4JQH0_9EURO</name>